<dbReference type="Pfam" id="PF21993">
    <property type="entry name" value="TetR_C_13_2"/>
    <property type="match status" value="1"/>
</dbReference>
<dbReference type="InterPro" id="IPR009057">
    <property type="entry name" value="Homeodomain-like_sf"/>
</dbReference>
<proteinExistence type="predicted"/>
<dbReference type="SUPFAM" id="SSF48498">
    <property type="entry name" value="Tetracyclin repressor-like, C-terminal domain"/>
    <property type="match status" value="1"/>
</dbReference>
<keyword evidence="1" id="KW-0805">Transcription regulation</keyword>
<name>A0ABS9YS65_9MYCO</name>
<evidence type="ECO:0000259" key="5">
    <source>
        <dbReference type="Pfam" id="PF21993"/>
    </source>
</evidence>
<evidence type="ECO:0000313" key="6">
    <source>
        <dbReference type="EMBL" id="MCI4674069.1"/>
    </source>
</evidence>
<accession>A0ABS9YS65</accession>
<feature type="domain" description="Transcriptional regulator LmrA/YxaF-like C-terminal" evidence="5">
    <location>
        <begin position="77"/>
        <end position="177"/>
    </location>
</feature>
<evidence type="ECO:0000256" key="2">
    <source>
        <dbReference type="ARBA" id="ARBA00023125"/>
    </source>
</evidence>
<evidence type="ECO:0000313" key="7">
    <source>
        <dbReference type="Proteomes" id="UP001139068"/>
    </source>
</evidence>
<gene>
    <name evidence="6" type="ORF">K9U37_03545</name>
</gene>
<comment type="caution">
    <text evidence="6">The sequence shown here is derived from an EMBL/GenBank/DDBJ whole genome shotgun (WGS) entry which is preliminary data.</text>
</comment>
<organism evidence="6 7">
    <name type="scientific">Candidatus Mycolicibacterium alkanivorans</name>
    <dbReference type="NCBI Taxonomy" id="2954114"/>
    <lineage>
        <taxon>Bacteria</taxon>
        <taxon>Bacillati</taxon>
        <taxon>Actinomycetota</taxon>
        <taxon>Actinomycetes</taxon>
        <taxon>Mycobacteriales</taxon>
        <taxon>Mycobacteriaceae</taxon>
        <taxon>Mycolicibacterium</taxon>
    </lineage>
</organism>
<dbReference type="Proteomes" id="UP001139068">
    <property type="component" value="Unassembled WGS sequence"/>
</dbReference>
<feature type="domain" description="HTH tetR-type" evidence="4">
    <location>
        <begin position="9"/>
        <end position="54"/>
    </location>
</feature>
<reference evidence="6" key="1">
    <citation type="journal article" date="2022" name="ISME J.">
        <title>Identification of active gaseous-alkane degraders at natural gas seeps.</title>
        <authorList>
            <person name="Farhan Ul Haque M."/>
            <person name="Hernandez M."/>
            <person name="Crombie A.T."/>
            <person name="Murrell J.C."/>
        </authorList>
    </citation>
    <scope>NUCLEOTIDE SEQUENCE</scope>
    <source>
        <strain evidence="6">ANDR5</strain>
    </source>
</reference>
<dbReference type="RefSeq" id="WP_243070545.1">
    <property type="nucleotide sequence ID" value="NZ_JAIVFL010000001.1"/>
</dbReference>
<dbReference type="EMBL" id="JAIVFL010000001">
    <property type="protein sequence ID" value="MCI4674069.1"/>
    <property type="molecule type" value="Genomic_DNA"/>
</dbReference>
<dbReference type="InterPro" id="IPR036271">
    <property type="entry name" value="Tet_transcr_reg_TetR-rel_C_sf"/>
</dbReference>
<dbReference type="Pfam" id="PF00440">
    <property type="entry name" value="TetR_N"/>
    <property type="match status" value="1"/>
</dbReference>
<evidence type="ECO:0000259" key="4">
    <source>
        <dbReference type="Pfam" id="PF00440"/>
    </source>
</evidence>
<dbReference type="Gene3D" id="1.10.357.10">
    <property type="entry name" value="Tetracycline Repressor, domain 2"/>
    <property type="match status" value="1"/>
</dbReference>
<dbReference type="SUPFAM" id="SSF46689">
    <property type="entry name" value="Homeodomain-like"/>
    <property type="match status" value="1"/>
</dbReference>
<protein>
    <submittedName>
        <fullName evidence="6">TetR/AcrR family transcriptional regulator</fullName>
    </submittedName>
</protein>
<dbReference type="PANTHER" id="PTHR47506:SF3">
    <property type="entry name" value="HTH-TYPE TRANSCRIPTIONAL REGULATOR LMRA"/>
    <property type="match status" value="1"/>
</dbReference>
<dbReference type="InterPro" id="IPR054156">
    <property type="entry name" value="YxaF_TetR_C"/>
</dbReference>
<evidence type="ECO:0000256" key="3">
    <source>
        <dbReference type="ARBA" id="ARBA00023163"/>
    </source>
</evidence>
<evidence type="ECO:0000256" key="1">
    <source>
        <dbReference type="ARBA" id="ARBA00023015"/>
    </source>
</evidence>
<dbReference type="PANTHER" id="PTHR47506">
    <property type="entry name" value="TRANSCRIPTIONAL REGULATORY PROTEIN"/>
    <property type="match status" value="1"/>
</dbReference>
<dbReference type="InterPro" id="IPR001647">
    <property type="entry name" value="HTH_TetR"/>
</dbReference>
<keyword evidence="7" id="KW-1185">Reference proteome</keyword>
<keyword evidence="3" id="KW-0804">Transcription</keyword>
<sequence>MTTTRQQMIDTGVRLFQRGGYYATTWRGLVEEAGAPWGSINHHFPGGKQELAIEAIRVGAAAVDALIEHCFSANQDPADAVANWFALSADLMVATDYTTGCPVATVALEMVATPGPVRDETTHAFDRWQATLARQFATADRADADALATAVLALLEGALLLARARQDREPLTIAGTQARRLIDTH</sequence>
<keyword evidence="2" id="KW-0238">DNA-binding</keyword>